<evidence type="ECO:0000313" key="3">
    <source>
        <dbReference type="EMBL" id="MCO6416019.1"/>
    </source>
</evidence>
<dbReference type="Pfam" id="PF01230">
    <property type="entry name" value="HIT"/>
    <property type="match status" value="1"/>
</dbReference>
<evidence type="ECO:0000259" key="2">
    <source>
        <dbReference type="PROSITE" id="PS51084"/>
    </source>
</evidence>
<reference evidence="3 4" key="1">
    <citation type="submission" date="2021-12" db="EMBL/GenBank/DDBJ databases">
        <title>Siccirubricoccus leaddurans sp. nov., a high concentration Zn2+ tolerance bacterium.</title>
        <authorList>
            <person name="Cao Y."/>
        </authorList>
    </citation>
    <scope>NUCLEOTIDE SEQUENCE [LARGE SCALE GENOMIC DNA]</scope>
    <source>
        <strain evidence="3 4">KC 17139</strain>
    </source>
</reference>
<organism evidence="3 4">
    <name type="scientific">Siccirubricoccus soli</name>
    <dbReference type="NCBI Taxonomy" id="2899147"/>
    <lineage>
        <taxon>Bacteria</taxon>
        <taxon>Pseudomonadati</taxon>
        <taxon>Pseudomonadota</taxon>
        <taxon>Alphaproteobacteria</taxon>
        <taxon>Acetobacterales</taxon>
        <taxon>Roseomonadaceae</taxon>
        <taxon>Siccirubricoccus</taxon>
    </lineage>
</organism>
<keyword evidence="4" id="KW-1185">Reference proteome</keyword>
<dbReference type="RefSeq" id="WP_252952627.1">
    <property type="nucleotide sequence ID" value="NZ_JAFIRR010000043.1"/>
</dbReference>
<evidence type="ECO:0000313" key="4">
    <source>
        <dbReference type="Proteomes" id="UP001523392"/>
    </source>
</evidence>
<dbReference type="EMBL" id="JAFIRR010000043">
    <property type="protein sequence ID" value="MCO6416019.1"/>
    <property type="molecule type" value="Genomic_DNA"/>
</dbReference>
<evidence type="ECO:0000256" key="1">
    <source>
        <dbReference type="PROSITE-ProRule" id="PRU00464"/>
    </source>
</evidence>
<name>A0ABT1D270_9PROT</name>
<dbReference type="Proteomes" id="UP001523392">
    <property type="component" value="Unassembled WGS sequence"/>
</dbReference>
<protein>
    <submittedName>
        <fullName evidence="3">HIT family protein</fullName>
    </submittedName>
</protein>
<feature type="domain" description="HIT" evidence="2">
    <location>
        <begin position="2"/>
        <end position="104"/>
    </location>
</feature>
<gene>
    <name evidence="3" type="ORF">JYK14_07520</name>
</gene>
<comment type="caution">
    <text evidence="1">Lacks conserved residue(s) required for the propagation of feature annotation.</text>
</comment>
<accession>A0ABT1D270</accession>
<dbReference type="Gene3D" id="3.30.428.10">
    <property type="entry name" value="HIT-like"/>
    <property type="match status" value="1"/>
</dbReference>
<comment type="caution">
    <text evidence="3">The sequence shown here is derived from an EMBL/GenBank/DDBJ whole genome shotgun (WGS) entry which is preliminary data.</text>
</comment>
<dbReference type="PROSITE" id="PS51084">
    <property type="entry name" value="HIT_2"/>
    <property type="match status" value="1"/>
</dbReference>
<sequence>MPAATLTKFGHPATLIGETDHWIVLLRPQQVTLGSLVLVCREPVTRFAEASPAAFAGLHGAVRRVETILREFVAYEKINYLMLMMVDPDVHFHVIPRYSSERVHLGSSFPDAGWPGPPALGQAVEPEAAVRDDMLLCLRAAWGATGA</sequence>
<dbReference type="InterPro" id="IPR036265">
    <property type="entry name" value="HIT-like_sf"/>
</dbReference>
<proteinExistence type="predicted"/>
<dbReference type="InterPro" id="IPR011146">
    <property type="entry name" value="HIT-like"/>
</dbReference>
<dbReference type="SUPFAM" id="SSF54197">
    <property type="entry name" value="HIT-like"/>
    <property type="match status" value="1"/>
</dbReference>